<keyword evidence="1" id="KW-0812">Transmembrane</keyword>
<keyword evidence="1" id="KW-0472">Membrane</keyword>
<sequence>MCNKNHQNNYTLLIILNMESARLTENSAKNYLFNTLQKCHTNRVSIYYYALNFGVLFFFVGIVALVLYYCSKQKLTDYEKQQKMMKDQSYIMSKIRYYQEDNKERQQSQVSGITDLPYINGMPPY</sequence>
<keyword evidence="1" id="KW-1133">Transmembrane helix</keyword>
<accession>A0A6C0LAY1</accession>
<dbReference type="AlphaFoldDB" id="A0A6C0LAY1"/>
<proteinExistence type="predicted"/>
<feature type="transmembrane region" description="Helical" evidence="1">
    <location>
        <begin position="46"/>
        <end position="70"/>
    </location>
</feature>
<evidence type="ECO:0000256" key="1">
    <source>
        <dbReference type="SAM" id="Phobius"/>
    </source>
</evidence>
<dbReference type="EMBL" id="MN740444">
    <property type="protein sequence ID" value="QHU26784.1"/>
    <property type="molecule type" value="Genomic_DNA"/>
</dbReference>
<reference evidence="2" key="1">
    <citation type="journal article" date="2020" name="Nature">
        <title>Giant virus diversity and host interactions through global metagenomics.</title>
        <authorList>
            <person name="Schulz F."/>
            <person name="Roux S."/>
            <person name="Paez-Espino D."/>
            <person name="Jungbluth S."/>
            <person name="Walsh D.A."/>
            <person name="Denef V.J."/>
            <person name="McMahon K.D."/>
            <person name="Konstantinidis K.T."/>
            <person name="Eloe-Fadrosh E.A."/>
            <person name="Kyrpides N.C."/>
            <person name="Woyke T."/>
        </authorList>
    </citation>
    <scope>NUCLEOTIDE SEQUENCE</scope>
    <source>
        <strain evidence="2">GVMAG-M-3300027759-42</strain>
    </source>
</reference>
<protein>
    <submittedName>
        <fullName evidence="2">Uncharacterized protein</fullName>
    </submittedName>
</protein>
<name>A0A6C0LAY1_9ZZZZ</name>
<organism evidence="2">
    <name type="scientific">viral metagenome</name>
    <dbReference type="NCBI Taxonomy" id="1070528"/>
    <lineage>
        <taxon>unclassified sequences</taxon>
        <taxon>metagenomes</taxon>
        <taxon>organismal metagenomes</taxon>
    </lineage>
</organism>
<evidence type="ECO:0000313" key="2">
    <source>
        <dbReference type="EMBL" id="QHU26784.1"/>
    </source>
</evidence>